<keyword evidence="2" id="KW-1133">Transmembrane helix</keyword>
<evidence type="ECO:0000313" key="4">
    <source>
        <dbReference type="Proteomes" id="UP000000798"/>
    </source>
</evidence>
<keyword evidence="1" id="KW-0175">Coiled coil</keyword>
<keyword evidence="2" id="KW-0812">Transmembrane</keyword>
<dbReference type="HOGENOM" id="CLU_111879_0_0_0"/>
<evidence type="ECO:0000313" key="3">
    <source>
        <dbReference type="EMBL" id="AAC07424.1"/>
    </source>
</evidence>
<dbReference type="OrthoDB" id="14825at2"/>
<name>O67457_AQUAE</name>
<feature type="transmembrane region" description="Helical" evidence="2">
    <location>
        <begin position="108"/>
        <end position="128"/>
    </location>
</feature>
<dbReference type="eggNOG" id="COG4711">
    <property type="taxonomic scope" value="Bacteria"/>
</dbReference>
<reference evidence="3 4" key="1">
    <citation type="journal article" date="1998" name="Nature">
        <title>The complete genome of the hyperthermophilic bacterium Aquifex aeolicus.</title>
        <authorList>
            <person name="Deckert G."/>
            <person name="Warren P.V."/>
            <person name="Gaasterland T."/>
            <person name="Young W.G."/>
            <person name="Lenox A.L."/>
            <person name="Graham D.E."/>
            <person name="Overbeek R."/>
            <person name="Snead M.A."/>
            <person name="Keller M."/>
            <person name="Aujay M."/>
            <person name="Huber R."/>
            <person name="Feldman R.A."/>
            <person name="Short J.M."/>
            <person name="Olson G.J."/>
            <person name="Swanson R.V."/>
        </authorList>
    </citation>
    <scope>NUCLEOTIDE SEQUENCE [LARGE SCALE GENOMIC DNA]</scope>
    <source>
        <strain evidence="3 4">VF5</strain>
    </source>
</reference>
<feature type="transmembrane region" description="Helical" evidence="2">
    <location>
        <begin position="68"/>
        <end position="87"/>
    </location>
</feature>
<dbReference type="AlphaFoldDB" id="O67457"/>
<evidence type="ECO:0008006" key="5">
    <source>
        <dbReference type="Google" id="ProtNLM"/>
    </source>
</evidence>
<dbReference type="EMBL" id="AE000657">
    <property type="protein sequence ID" value="AAC07424.1"/>
    <property type="molecule type" value="Genomic_DNA"/>
</dbReference>
<protein>
    <recommendedName>
        <fullName evidence="5">DUF2391 family protein</fullName>
    </recommendedName>
</protein>
<keyword evidence="4" id="KW-1185">Reference proteome</keyword>
<dbReference type="InParanoid" id="O67457"/>
<dbReference type="EnsemblBacteria" id="AAC07424">
    <property type="protein sequence ID" value="AAC07424"/>
    <property type="gene ID" value="aq_1481"/>
</dbReference>
<evidence type="ECO:0000256" key="2">
    <source>
        <dbReference type="SAM" id="Phobius"/>
    </source>
</evidence>
<evidence type="ECO:0000256" key="1">
    <source>
        <dbReference type="SAM" id="Coils"/>
    </source>
</evidence>
<dbReference type="InterPro" id="IPR024464">
    <property type="entry name" value="DUF2391"/>
</dbReference>
<keyword evidence="2" id="KW-0472">Membrane</keyword>
<dbReference type="Proteomes" id="UP000000798">
    <property type="component" value="Chromosome"/>
</dbReference>
<organism evidence="3 4">
    <name type="scientific">Aquifex aeolicus (strain VF5)</name>
    <dbReference type="NCBI Taxonomy" id="224324"/>
    <lineage>
        <taxon>Bacteria</taxon>
        <taxon>Pseudomonadati</taxon>
        <taxon>Aquificota</taxon>
        <taxon>Aquificia</taxon>
        <taxon>Aquificales</taxon>
        <taxon>Aquificaceae</taxon>
        <taxon>Aquifex</taxon>
    </lineage>
</organism>
<dbReference type="STRING" id="224324.aq_1481"/>
<dbReference type="Pfam" id="PF09622">
    <property type="entry name" value="DUF2391"/>
    <property type="match status" value="1"/>
</dbReference>
<sequence>MMDKLNRMEERIKEIEEKIEDLHREYEERHTLQRFTFSDLVQELIGAAVIALPFSLTEEVWELAQRLSLLRVLFIYFFVLFFVFIFIKYSKLQNWEQQNVAGFVPLRLITSMGISFFVSLVCLLMFGIYPDFIKDTTTLIKATLLVNVFAVIGSLGVDMAK</sequence>
<gene>
    <name evidence="3" type="ordered locus">aq_1481</name>
</gene>
<proteinExistence type="predicted"/>
<feature type="transmembrane region" description="Helical" evidence="2">
    <location>
        <begin position="140"/>
        <end position="160"/>
    </location>
</feature>
<accession>O67457</accession>
<dbReference type="PIR" id="G70428">
    <property type="entry name" value="G70428"/>
</dbReference>
<feature type="coiled-coil region" evidence="1">
    <location>
        <begin position="5"/>
        <end position="32"/>
    </location>
</feature>
<dbReference type="KEGG" id="aae:aq_1481"/>